<gene>
    <name evidence="1" type="ORF">SAMN05892877_12025</name>
</gene>
<dbReference type="AlphaFoldDB" id="A0A285UVR6"/>
<dbReference type="Gene3D" id="2.40.320.10">
    <property type="entry name" value="Hypothetical Protein Pfu-838710-001"/>
    <property type="match status" value="1"/>
</dbReference>
<keyword evidence="2" id="KW-1185">Reference proteome</keyword>
<organism evidence="1 2">
    <name type="scientific">Rhizobium subbaraonis</name>
    <dbReference type="NCBI Taxonomy" id="908946"/>
    <lineage>
        <taxon>Bacteria</taxon>
        <taxon>Pseudomonadati</taxon>
        <taxon>Pseudomonadota</taxon>
        <taxon>Alphaproteobacteria</taxon>
        <taxon>Hyphomicrobiales</taxon>
        <taxon>Rhizobiaceae</taxon>
        <taxon>Rhizobium/Agrobacterium group</taxon>
        <taxon>Rhizobium</taxon>
    </lineage>
</organism>
<evidence type="ECO:0000313" key="1">
    <source>
        <dbReference type="EMBL" id="SOC46015.1"/>
    </source>
</evidence>
<evidence type="ECO:0008006" key="3">
    <source>
        <dbReference type="Google" id="ProtNLM"/>
    </source>
</evidence>
<dbReference type="RefSeq" id="WP_176526882.1">
    <property type="nucleotide sequence ID" value="NZ_OBQD01000020.1"/>
</dbReference>
<proteinExistence type="predicted"/>
<dbReference type="SUPFAM" id="SSF55154">
    <property type="entry name" value="CYTH-like phosphatases"/>
    <property type="match status" value="1"/>
</dbReference>
<dbReference type="EMBL" id="OBQD01000020">
    <property type="protein sequence ID" value="SOC46015.1"/>
    <property type="molecule type" value="Genomic_DNA"/>
</dbReference>
<reference evidence="1 2" key="1">
    <citation type="submission" date="2017-08" db="EMBL/GenBank/DDBJ databases">
        <authorList>
            <person name="de Groot N.N."/>
        </authorList>
    </citation>
    <scope>NUCLEOTIDE SEQUENCE [LARGE SCALE GENOMIC DNA]</scope>
    <source>
        <strain evidence="1 2">JC85</strain>
    </source>
</reference>
<accession>A0A285UVR6</accession>
<sequence>MNVQKPTKPRPGADGTALSGEDMLRVFELLQGATSVELKLMVPDSSRRAAVKGLAFDPVEAEPRQVYFFDTPDLALNKAGVVLRARRIQGGGGDTVVKLRPVDPSALDPELRKAAGFKIELDAMPGGYVCSASYKGACTGQEVLDVVEGKAPLVSLFSKEQRDFCTAHAPADIPMEALVPLGPTFLLRLKHQPKGFDRRLTIEFWLYPDGSRVFEVSTKCDTREAFQVGVEFRALMAKCGIPVEVSQEAKTNSALAFFSKELATGQPG</sequence>
<dbReference type="InterPro" id="IPR033469">
    <property type="entry name" value="CYTH-like_dom_sf"/>
</dbReference>
<name>A0A285UVR6_9HYPH</name>
<evidence type="ECO:0000313" key="2">
    <source>
        <dbReference type="Proteomes" id="UP000219167"/>
    </source>
</evidence>
<dbReference type="Proteomes" id="UP000219167">
    <property type="component" value="Unassembled WGS sequence"/>
</dbReference>
<protein>
    <recommendedName>
        <fullName evidence="3">Adenylate cyclase</fullName>
    </recommendedName>
</protein>